<accession>A0A7J9EU34</accession>
<evidence type="ECO:0000313" key="1">
    <source>
        <dbReference type="EMBL" id="MBA0776553.1"/>
    </source>
</evidence>
<feature type="non-terminal residue" evidence="1">
    <location>
        <position position="1"/>
    </location>
</feature>
<comment type="caution">
    <text evidence="1">The sequence shown here is derived from an EMBL/GenBank/DDBJ whole genome shotgun (WGS) entry which is preliminary data.</text>
</comment>
<dbReference type="EMBL" id="JABEZW010000009">
    <property type="protein sequence ID" value="MBA0776553.1"/>
    <property type="molecule type" value="Genomic_DNA"/>
</dbReference>
<dbReference type="AlphaFoldDB" id="A0A7J9EU34"/>
<protein>
    <submittedName>
        <fullName evidence="1">Uncharacterized protein</fullName>
    </submittedName>
</protein>
<evidence type="ECO:0000313" key="2">
    <source>
        <dbReference type="Proteomes" id="UP000593568"/>
    </source>
</evidence>
<keyword evidence="2" id="KW-1185">Reference proteome</keyword>
<reference evidence="1 2" key="1">
    <citation type="journal article" date="2019" name="Genome Biol. Evol.">
        <title>Insights into the evolution of the New World diploid cottons (Gossypium, subgenus Houzingenia) based on genome sequencing.</title>
        <authorList>
            <person name="Grover C.E."/>
            <person name="Arick M.A. 2nd"/>
            <person name="Thrash A."/>
            <person name="Conover J.L."/>
            <person name="Sanders W.S."/>
            <person name="Peterson D.G."/>
            <person name="Frelichowski J.E."/>
            <person name="Scheffler J.A."/>
            <person name="Scheffler B.E."/>
            <person name="Wendel J.F."/>
        </authorList>
    </citation>
    <scope>NUCLEOTIDE SEQUENCE [LARGE SCALE GENOMIC DNA]</scope>
    <source>
        <strain evidence="1">8</strain>
        <tissue evidence="1">Leaf</tissue>
    </source>
</reference>
<proteinExistence type="predicted"/>
<sequence>MIPPIFTSTPTAYALHPPLNLQRPCGTPMLQTFPSPTPPTSLTHVGPPTLHYGLFISRDKVRDVLLMLAQLLVSTDQNFSLDFEDYNYV</sequence>
<dbReference type="Proteomes" id="UP000593568">
    <property type="component" value="Unassembled WGS sequence"/>
</dbReference>
<name>A0A7J9EU34_9ROSI</name>
<organism evidence="1 2">
    <name type="scientific">Gossypium trilobum</name>
    <dbReference type="NCBI Taxonomy" id="34281"/>
    <lineage>
        <taxon>Eukaryota</taxon>
        <taxon>Viridiplantae</taxon>
        <taxon>Streptophyta</taxon>
        <taxon>Embryophyta</taxon>
        <taxon>Tracheophyta</taxon>
        <taxon>Spermatophyta</taxon>
        <taxon>Magnoliopsida</taxon>
        <taxon>eudicotyledons</taxon>
        <taxon>Gunneridae</taxon>
        <taxon>Pentapetalae</taxon>
        <taxon>rosids</taxon>
        <taxon>malvids</taxon>
        <taxon>Malvales</taxon>
        <taxon>Malvaceae</taxon>
        <taxon>Malvoideae</taxon>
        <taxon>Gossypium</taxon>
    </lineage>
</organism>
<gene>
    <name evidence="1" type="ORF">Gotri_011536</name>
</gene>